<feature type="chain" id="PRO_5032576655" evidence="2">
    <location>
        <begin position="18"/>
        <end position="540"/>
    </location>
</feature>
<dbReference type="SUPFAM" id="SSF53955">
    <property type="entry name" value="Lysozyme-like"/>
    <property type="match status" value="1"/>
</dbReference>
<evidence type="ECO:0000256" key="2">
    <source>
        <dbReference type="SAM" id="SignalP"/>
    </source>
</evidence>
<organism evidence="4 5">
    <name type="scientific">Candidatus Sulfurimonas marisnigri</name>
    <dbReference type="NCBI Taxonomy" id="2740405"/>
    <lineage>
        <taxon>Bacteria</taxon>
        <taxon>Pseudomonadati</taxon>
        <taxon>Campylobacterota</taxon>
        <taxon>Epsilonproteobacteria</taxon>
        <taxon>Campylobacterales</taxon>
        <taxon>Sulfurimonadaceae</taxon>
        <taxon>Sulfurimonas</taxon>
    </lineage>
</organism>
<dbReference type="PANTHER" id="PTHR37423">
    <property type="entry name" value="SOLUBLE LYTIC MUREIN TRANSGLYCOSYLASE-RELATED"/>
    <property type="match status" value="1"/>
</dbReference>
<reference evidence="4 5" key="1">
    <citation type="submission" date="2020-05" db="EMBL/GenBank/DDBJ databases">
        <title>Sulfurimonas marisnigri, sp. nov., and Sulfurimonas baltica, sp. nov., manganese oxide reducing chemolithoautotrophs of the class Epsilonproteobacteria isolated from the pelagic redoxclines of the Black and Baltic Seas and emended description of the genus Sulfurimonas.</title>
        <authorList>
            <person name="Henkel J.V."/>
            <person name="Laudan C."/>
            <person name="Werner J."/>
            <person name="Neu T."/>
            <person name="Plewe S."/>
            <person name="Sproer C."/>
            <person name="Bunk B."/>
            <person name="Schulz-Vogt H.N."/>
        </authorList>
    </citation>
    <scope>NUCLEOTIDE SEQUENCE [LARGE SCALE GENOMIC DNA]</scope>
    <source>
        <strain evidence="4 5">SoZ1</strain>
    </source>
</reference>
<proteinExistence type="inferred from homology"/>
<dbReference type="CDD" id="cd13401">
    <property type="entry name" value="Slt70-like"/>
    <property type="match status" value="1"/>
</dbReference>
<dbReference type="PANTHER" id="PTHR37423:SF2">
    <property type="entry name" value="MEMBRANE-BOUND LYTIC MUREIN TRANSGLYCOSYLASE C"/>
    <property type="match status" value="1"/>
</dbReference>
<dbReference type="Pfam" id="PF01464">
    <property type="entry name" value="SLT"/>
    <property type="match status" value="1"/>
</dbReference>
<keyword evidence="5" id="KW-1185">Reference proteome</keyword>
<evidence type="ECO:0000256" key="1">
    <source>
        <dbReference type="ARBA" id="ARBA00007734"/>
    </source>
</evidence>
<feature type="domain" description="Transglycosylase SLT" evidence="3">
    <location>
        <begin position="379"/>
        <end position="472"/>
    </location>
</feature>
<dbReference type="AlphaFoldDB" id="A0A7S7M2L2"/>
<protein>
    <submittedName>
        <fullName evidence="4">Lytic transglycosylase domain-containing protein</fullName>
    </submittedName>
</protein>
<evidence type="ECO:0000313" key="5">
    <source>
        <dbReference type="Proteomes" id="UP000593836"/>
    </source>
</evidence>
<dbReference type="Proteomes" id="UP000593836">
    <property type="component" value="Chromosome"/>
</dbReference>
<dbReference type="InterPro" id="IPR008258">
    <property type="entry name" value="Transglycosylase_SLT_dom_1"/>
</dbReference>
<name>A0A7S7M2L2_9BACT</name>
<sequence>MIKFFLVLLLIFTCSSAEITLNDIDSKPASRAKDFMIWQYLKQNINSSEADKAYQQVNNKKNNKLLYAYSKKTKNQEIKKKISCKKKSNLFKIKDSECLELAFSPYKALKYTNYQRNVLTKRLKSKPKVKILNILNEKHLAKNYKSYDADTILTLFNNTGYRYRRKYLNMQLNKEFLDSLTSSWRISQFIKTVIHDDKLDKLQQSLFYIDGQKLNSKSNFFLALNSLRHSEKDYAIKYFKLSRSQAKYKIDVDKNNFWLYKITKHKDYLNKLLLSMDINIYTLFAREKMSVDFKNYFSSLETNGEVSKKSLLDPFEWNKILKEIKSTEKDELFNLAKLYKQKEMLPVQALIIQKANQHNMHGYMMPYDKHLKGLSLDSKALVYALMRQESNMIPSALSRSYALGLMQIMPFVTDDISKRIKEPIKNYDEMFIPKNNIRYSRAHIKWMQKSLYHPLFMAYAYNGGMGFFKKHLLKGNFSKGEYEPFLSMEMMSNSESREYGKRVLANYVMYKKVMGDEISIAHLFDILTQPKMTDRFRKQG</sequence>
<feature type="signal peptide" evidence="2">
    <location>
        <begin position="1"/>
        <end position="17"/>
    </location>
</feature>
<dbReference type="KEGG" id="smas:HUE87_06610"/>
<dbReference type="InterPro" id="IPR023346">
    <property type="entry name" value="Lysozyme-like_dom_sf"/>
</dbReference>
<keyword evidence="2" id="KW-0732">Signal</keyword>
<evidence type="ECO:0000259" key="3">
    <source>
        <dbReference type="Pfam" id="PF01464"/>
    </source>
</evidence>
<evidence type="ECO:0000313" key="4">
    <source>
        <dbReference type="EMBL" id="QOY55870.1"/>
    </source>
</evidence>
<gene>
    <name evidence="4" type="ORF">HUE87_06610</name>
</gene>
<accession>A0A7S7M2L2</accession>
<dbReference type="EMBL" id="CP054493">
    <property type="protein sequence ID" value="QOY55870.1"/>
    <property type="molecule type" value="Genomic_DNA"/>
</dbReference>
<comment type="similarity">
    <text evidence="1">Belongs to the transglycosylase Slt family.</text>
</comment>
<dbReference type="Gene3D" id="1.10.530.10">
    <property type="match status" value="1"/>
</dbReference>